<dbReference type="InterPro" id="IPR036388">
    <property type="entry name" value="WH-like_DNA-bd_sf"/>
</dbReference>
<proteinExistence type="predicted"/>
<dbReference type="Pfam" id="PF00392">
    <property type="entry name" value="GntR"/>
    <property type="match status" value="1"/>
</dbReference>
<dbReference type="CDD" id="cd07377">
    <property type="entry name" value="WHTH_GntR"/>
    <property type="match status" value="1"/>
</dbReference>
<dbReference type="InterPro" id="IPR036390">
    <property type="entry name" value="WH_DNA-bd_sf"/>
</dbReference>
<dbReference type="SUPFAM" id="SSF46785">
    <property type="entry name" value="Winged helix' DNA-binding domain"/>
    <property type="match status" value="1"/>
</dbReference>
<protein>
    <submittedName>
        <fullName evidence="5">GntR family transcriptional regulator</fullName>
    </submittedName>
</protein>
<evidence type="ECO:0000313" key="6">
    <source>
        <dbReference type="Proteomes" id="UP001501407"/>
    </source>
</evidence>
<dbReference type="PANTHER" id="PTHR43537:SF24">
    <property type="entry name" value="GLUCONATE OPERON TRANSCRIPTIONAL REPRESSOR"/>
    <property type="match status" value="1"/>
</dbReference>
<evidence type="ECO:0000259" key="4">
    <source>
        <dbReference type="PROSITE" id="PS50949"/>
    </source>
</evidence>
<evidence type="ECO:0000256" key="3">
    <source>
        <dbReference type="ARBA" id="ARBA00023163"/>
    </source>
</evidence>
<dbReference type="InterPro" id="IPR000524">
    <property type="entry name" value="Tscrpt_reg_HTH_GntR"/>
</dbReference>
<dbReference type="InterPro" id="IPR011711">
    <property type="entry name" value="GntR_C"/>
</dbReference>
<dbReference type="SUPFAM" id="SSF48008">
    <property type="entry name" value="GntR ligand-binding domain-like"/>
    <property type="match status" value="1"/>
</dbReference>
<feature type="domain" description="HTH gntR-type" evidence="4">
    <location>
        <begin position="29"/>
        <end position="96"/>
    </location>
</feature>
<accession>A0ABP9M4E9</accession>
<gene>
    <name evidence="5" type="ORF">GCM10025760_13640</name>
</gene>
<comment type="caution">
    <text evidence="5">The sequence shown here is derived from an EMBL/GenBank/DDBJ whole genome shotgun (WGS) entry which is preliminary data.</text>
</comment>
<dbReference type="PANTHER" id="PTHR43537">
    <property type="entry name" value="TRANSCRIPTIONAL REGULATOR, GNTR FAMILY"/>
    <property type="match status" value="1"/>
</dbReference>
<keyword evidence="3" id="KW-0804">Transcription</keyword>
<dbReference type="PROSITE" id="PS50949">
    <property type="entry name" value="HTH_GNTR"/>
    <property type="match status" value="1"/>
</dbReference>
<dbReference type="InterPro" id="IPR008920">
    <property type="entry name" value="TF_FadR/GntR_C"/>
</dbReference>
<sequence length="237" mass="25995">MAIKKPAVKPEVLVSAMDQLPSLGSSARVMLGDEIYAVLQQAIMDGTIPPDARVNAGELARRFDVSPTPIREALARLESDGLVEKHPLKGYRTTDLLAREELVDLFELRLLLEPGTAARAAQRRRPAEAQDLLAEIDLAQVAVGQSDAYATLSQHDVRLHDKVFRAAHNDTVRLAYARTHCHLHTFRLAYTGSYVADTVAEHAAIAEAIAASDPAGAESAMRTHVERSMERLLRVFD</sequence>
<dbReference type="Proteomes" id="UP001501407">
    <property type="component" value="Unassembled WGS sequence"/>
</dbReference>
<dbReference type="EMBL" id="BAABKZ010000001">
    <property type="protein sequence ID" value="GAA5089521.1"/>
    <property type="molecule type" value="Genomic_DNA"/>
</dbReference>
<keyword evidence="2" id="KW-0238">DNA-binding</keyword>
<dbReference type="Gene3D" id="1.10.10.10">
    <property type="entry name" value="Winged helix-like DNA-binding domain superfamily/Winged helix DNA-binding domain"/>
    <property type="match status" value="1"/>
</dbReference>
<keyword evidence="1" id="KW-0805">Transcription regulation</keyword>
<dbReference type="Gene3D" id="1.20.120.530">
    <property type="entry name" value="GntR ligand-binding domain-like"/>
    <property type="match status" value="1"/>
</dbReference>
<reference evidence="6" key="1">
    <citation type="journal article" date="2019" name="Int. J. Syst. Evol. Microbiol.">
        <title>The Global Catalogue of Microorganisms (GCM) 10K type strain sequencing project: providing services to taxonomists for standard genome sequencing and annotation.</title>
        <authorList>
            <consortium name="The Broad Institute Genomics Platform"/>
            <consortium name="The Broad Institute Genome Sequencing Center for Infectious Disease"/>
            <person name="Wu L."/>
            <person name="Ma J."/>
        </authorList>
    </citation>
    <scope>NUCLEOTIDE SEQUENCE [LARGE SCALE GENOMIC DNA]</scope>
    <source>
        <strain evidence="6">JCM 18959</strain>
    </source>
</reference>
<dbReference type="SMART" id="SM00895">
    <property type="entry name" value="FCD"/>
    <property type="match status" value="1"/>
</dbReference>
<keyword evidence="6" id="KW-1185">Reference proteome</keyword>
<name>A0ABP9M4E9_9MICO</name>
<dbReference type="SMART" id="SM00345">
    <property type="entry name" value="HTH_GNTR"/>
    <property type="match status" value="1"/>
</dbReference>
<evidence type="ECO:0000256" key="1">
    <source>
        <dbReference type="ARBA" id="ARBA00023015"/>
    </source>
</evidence>
<evidence type="ECO:0000313" key="5">
    <source>
        <dbReference type="EMBL" id="GAA5089521.1"/>
    </source>
</evidence>
<evidence type="ECO:0000256" key="2">
    <source>
        <dbReference type="ARBA" id="ARBA00023125"/>
    </source>
</evidence>
<organism evidence="5 6">
    <name type="scientific">Microbacterium yannicii</name>
    <dbReference type="NCBI Taxonomy" id="671622"/>
    <lineage>
        <taxon>Bacteria</taxon>
        <taxon>Bacillati</taxon>
        <taxon>Actinomycetota</taxon>
        <taxon>Actinomycetes</taxon>
        <taxon>Micrococcales</taxon>
        <taxon>Microbacteriaceae</taxon>
        <taxon>Microbacterium</taxon>
    </lineage>
</organism>
<dbReference type="Pfam" id="PF07729">
    <property type="entry name" value="FCD"/>
    <property type="match status" value="1"/>
</dbReference>